<sequence length="77" mass="8208">MKTLNARYATKRSLTSTDCGNICCCTEKADLNANSAIKHSQATPLSSSMLCSTLPKNPIVAKNAAKRTKPSSSFESI</sequence>
<keyword evidence="2" id="KW-1185">Reference proteome</keyword>
<dbReference type="AlphaFoldDB" id="A0AAV6U0J8"/>
<protein>
    <submittedName>
        <fullName evidence="1">Uncharacterized protein</fullName>
    </submittedName>
</protein>
<proteinExistence type="predicted"/>
<organism evidence="1 2">
    <name type="scientific">Oedothorax gibbosus</name>
    <dbReference type="NCBI Taxonomy" id="931172"/>
    <lineage>
        <taxon>Eukaryota</taxon>
        <taxon>Metazoa</taxon>
        <taxon>Ecdysozoa</taxon>
        <taxon>Arthropoda</taxon>
        <taxon>Chelicerata</taxon>
        <taxon>Arachnida</taxon>
        <taxon>Araneae</taxon>
        <taxon>Araneomorphae</taxon>
        <taxon>Entelegynae</taxon>
        <taxon>Araneoidea</taxon>
        <taxon>Linyphiidae</taxon>
        <taxon>Erigoninae</taxon>
        <taxon>Oedothorax</taxon>
    </lineage>
</organism>
<accession>A0AAV6U0J8</accession>
<dbReference type="EMBL" id="JAFNEN010000779">
    <property type="protein sequence ID" value="KAG8177433.1"/>
    <property type="molecule type" value="Genomic_DNA"/>
</dbReference>
<evidence type="ECO:0000313" key="2">
    <source>
        <dbReference type="Proteomes" id="UP000827092"/>
    </source>
</evidence>
<comment type="caution">
    <text evidence="1">The sequence shown here is derived from an EMBL/GenBank/DDBJ whole genome shotgun (WGS) entry which is preliminary data.</text>
</comment>
<evidence type="ECO:0000313" key="1">
    <source>
        <dbReference type="EMBL" id="KAG8177433.1"/>
    </source>
</evidence>
<dbReference type="Proteomes" id="UP000827092">
    <property type="component" value="Unassembled WGS sequence"/>
</dbReference>
<name>A0AAV6U0J8_9ARAC</name>
<gene>
    <name evidence="1" type="ORF">JTE90_026218</name>
</gene>
<reference evidence="1 2" key="1">
    <citation type="journal article" date="2022" name="Nat. Ecol. Evol.">
        <title>A masculinizing supergene underlies an exaggerated male reproductive morph in a spider.</title>
        <authorList>
            <person name="Hendrickx F."/>
            <person name="De Corte Z."/>
            <person name="Sonet G."/>
            <person name="Van Belleghem S.M."/>
            <person name="Kostlbacher S."/>
            <person name="Vangestel C."/>
        </authorList>
    </citation>
    <scope>NUCLEOTIDE SEQUENCE [LARGE SCALE GENOMIC DNA]</scope>
    <source>
        <strain evidence="1">W744_W776</strain>
    </source>
</reference>